<feature type="compositionally biased region" description="Basic and acidic residues" evidence="1">
    <location>
        <begin position="48"/>
        <end position="60"/>
    </location>
</feature>
<evidence type="ECO:0000256" key="1">
    <source>
        <dbReference type="SAM" id="MobiDB-lite"/>
    </source>
</evidence>
<gene>
    <name evidence="2" type="ORF">DVH24_028339</name>
</gene>
<keyword evidence="3" id="KW-1185">Reference proteome</keyword>
<organism evidence="2 3">
    <name type="scientific">Malus domestica</name>
    <name type="common">Apple</name>
    <name type="synonym">Pyrus malus</name>
    <dbReference type="NCBI Taxonomy" id="3750"/>
    <lineage>
        <taxon>Eukaryota</taxon>
        <taxon>Viridiplantae</taxon>
        <taxon>Streptophyta</taxon>
        <taxon>Embryophyta</taxon>
        <taxon>Tracheophyta</taxon>
        <taxon>Spermatophyta</taxon>
        <taxon>Magnoliopsida</taxon>
        <taxon>eudicotyledons</taxon>
        <taxon>Gunneridae</taxon>
        <taxon>Pentapetalae</taxon>
        <taxon>rosids</taxon>
        <taxon>fabids</taxon>
        <taxon>Rosales</taxon>
        <taxon>Rosaceae</taxon>
        <taxon>Amygdaloideae</taxon>
        <taxon>Maleae</taxon>
        <taxon>Malus</taxon>
    </lineage>
</organism>
<dbReference type="AlphaFoldDB" id="A0A498HE90"/>
<feature type="region of interest" description="Disordered" evidence="1">
    <location>
        <begin position="1"/>
        <end position="83"/>
    </location>
</feature>
<dbReference type="Proteomes" id="UP000290289">
    <property type="component" value="Chromosome 17"/>
</dbReference>
<feature type="compositionally biased region" description="Basic and acidic residues" evidence="1">
    <location>
        <begin position="1"/>
        <end position="34"/>
    </location>
</feature>
<comment type="caution">
    <text evidence="2">The sequence shown here is derived from an EMBL/GenBank/DDBJ whole genome shotgun (WGS) entry which is preliminary data.</text>
</comment>
<evidence type="ECO:0000313" key="3">
    <source>
        <dbReference type="Proteomes" id="UP000290289"/>
    </source>
</evidence>
<feature type="region of interest" description="Disordered" evidence="1">
    <location>
        <begin position="146"/>
        <end position="186"/>
    </location>
</feature>
<dbReference type="EMBL" id="RDQH01000343">
    <property type="protein sequence ID" value="RXH68192.1"/>
    <property type="molecule type" value="Genomic_DNA"/>
</dbReference>
<proteinExistence type="predicted"/>
<evidence type="ECO:0000313" key="2">
    <source>
        <dbReference type="EMBL" id="RXH68192.1"/>
    </source>
</evidence>
<accession>A0A498HE90</accession>
<dbReference type="STRING" id="3750.A0A498HE90"/>
<protein>
    <submittedName>
        <fullName evidence="2">Uncharacterized protein</fullName>
    </submittedName>
</protein>
<reference evidence="2 3" key="1">
    <citation type="submission" date="2018-10" db="EMBL/GenBank/DDBJ databases">
        <title>A high-quality apple genome assembly.</title>
        <authorList>
            <person name="Hu J."/>
        </authorList>
    </citation>
    <scope>NUCLEOTIDE SEQUENCE [LARGE SCALE GENOMIC DNA]</scope>
    <source>
        <strain evidence="3">cv. HFTH1</strain>
        <tissue evidence="2">Young leaf</tissue>
    </source>
</reference>
<name>A0A498HE90_MALDO</name>
<sequence>MESDRKPRMKDDKEIAEGKRERSRSRSDRHRDGEVDSPEESSVVAGVQKKEAEGEKHGEGNVDEPNSIKTWTLEGESDDEETGMDVHGEAYRTHKEDEAVLEVDSENETAAPALQNDGIDPLDVFLNSTVPPEVEELANAAEQSIVSVEKGSNKSSGRIIPGKDSDSDYGDIENNDNPLEDEDDDEFTKRVTNKKVEKLSLVDHSKIDYEPFRKKFYIGVKEISKNDPRRCGCIPKTIGIEDTWALGHSCAQQTAELKWGAAFVVCTPCRTHVSAAQLLPNGGLPVSFPGVLGGVTLPGTTAVVPGIGLALVGHKWVARAAEIAAAMNLQHNVAKIQVDALPEHFEAELEINDIPQNARWKVIHKETLGPIS</sequence>
<feature type="compositionally biased region" description="Acidic residues" evidence="1">
    <location>
        <begin position="167"/>
        <end position="186"/>
    </location>
</feature>